<gene>
    <name evidence="1" type="ORF">PLEOSDRAFT_1011016</name>
</gene>
<dbReference type="EMBL" id="KL198010">
    <property type="protein sequence ID" value="KDQ25378.1"/>
    <property type="molecule type" value="Genomic_DNA"/>
</dbReference>
<reference evidence="2" key="1">
    <citation type="journal article" date="2014" name="Proc. Natl. Acad. Sci. U.S.A.">
        <title>Extensive sampling of basidiomycete genomes demonstrates inadequacy of the white-rot/brown-rot paradigm for wood decay fungi.</title>
        <authorList>
            <person name="Riley R."/>
            <person name="Salamov A.A."/>
            <person name="Brown D.W."/>
            <person name="Nagy L.G."/>
            <person name="Floudas D."/>
            <person name="Held B.W."/>
            <person name="Levasseur A."/>
            <person name="Lombard V."/>
            <person name="Morin E."/>
            <person name="Otillar R."/>
            <person name="Lindquist E.A."/>
            <person name="Sun H."/>
            <person name="LaButti K.M."/>
            <person name="Schmutz J."/>
            <person name="Jabbour D."/>
            <person name="Luo H."/>
            <person name="Baker S.E."/>
            <person name="Pisabarro A.G."/>
            <person name="Walton J.D."/>
            <person name="Blanchette R.A."/>
            <person name="Henrissat B."/>
            <person name="Martin F."/>
            <person name="Cullen D."/>
            <person name="Hibbett D.S."/>
            <person name="Grigoriev I.V."/>
        </authorList>
    </citation>
    <scope>NUCLEOTIDE SEQUENCE [LARGE SCALE GENOMIC DNA]</scope>
    <source>
        <strain evidence="2">PC15</strain>
    </source>
</reference>
<dbReference type="InParanoid" id="A0A067NBJ0"/>
<dbReference type="InterPro" id="IPR027417">
    <property type="entry name" value="P-loop_NTPase"/>
</dbReference>
<dbReference type="PANTHER" id="PTHR47642">
    <property type="entry name" value="ATP-DEPENDENT DNA HELICASE"/>
    <property type="match status" value="1"/>
</dbReference>
<proteinExistence type="predicted"/>
<name>A0A067NBJ0_PLEO1</name>
<dbReference type="HOGENOM" id="CLU_043173_1_0_1"/>
<dbReference type="STRING" id="1137138.A0A067NBJ0"/>
<dbReference type="Proteomes" id="UP000027073">
    <property type="component" value="Unassembled WGS sequence"/>
</dbReference>
<dbReference type="OrthoDB" id="3247165at2759"/>
<evidence type="ECO:0008006" key="3">
    <source>
        <dbReference type="Google" id="ProtNLM"/>
    </source>
</evidence>
<organism evidence="1 2">
    <name type="scientific">Pleurotus ostreatus (strain PC15)</name>
    <name type="common">Oyster mushroom</name>
    <dbReference type="NCBI Taxonomy" id="1137138"/>
    <lineage>
        <taxon>Eukaryota</taxon>
        <taxon>Fungi</taxon>
        <taxon>Dikarya</taxon>
        <taxon>Basidiomycota</taxon>
        <taxon>Agaricomycotina</taxon>
        <taxon>Agaricomycetes</taxon>
        <taxon>Agaricomycetidae</taxon>
        <taxon>Agaricales</taxon>
        <taxon>Pleurotineae</taxon>
        <taxon>Pleurotaceae</taxon>
        <taxon>Pleurotus</taxon>
    </lineage>
</organism>
<sequence>IICAGDFAQLPPVGGYPLYEVFMHPGGARMSRYEQESRIGRALWCQFLTVVILTENMRQTIQSEDDAKLRKALTNMRYCECTKEDLKFLRTLVAKSDDPTRSLSNDRFRNTAVITAWNLQKDRINQLGSQRFASETGQALKNFCSVDSLATSSTRSRKKSKAHAENPAKLTTALQRAIWQCQHSESEHVAGVLSLCKGLPVVLRYNDATELCMTKGQEAMVLDWDSNKSTTGEDILQTLYVKLINPPKVITIRGLPENVVPIVRRSSSVTCVLPNGTTVSLRRSQVPILPNFAMTDYASQGKTRKFNVVDLHNCKNHLSFYTCLSRSTSAENTILIQGFDEGKITGGKMVKYLRAELRELEMLDNINKYLLE</sequence>
<protein>
    <recommendedName>
        <fullName evidence="3">DNA helicase</fullName>
    </recommendedName>
</protein>
<accession>A0A067NBJ0</accession>
<evidence type="ECO:0000313" key="2">
    <source>
        <dbReference type="Proteomes" id="UP000027073"/>
    </source>
</evidence>
<dbReference type="AlphaFoldDB" id="A0A067NBJ0"/>
<feature type="non-terminal residue" evidence="1">
    <location>
        <position position="1"/>
    </location>
</feature>
<dbReference type="InterPro" id="IPR051055">
    <property type="entry name" value="PIF1_helicase"/>
</dbReference>
<dbReference type="SUPFAM" id="SSF52540">
    <property type="entry name" value="P-loop containing nucleoside triphosphate hydrolases"/>
    <property type="match status" value="1"/>
</dbReference>
<dbReference type="VEuPathDB" id="FungiDB:PLEOSDRAFT_1011016"/>
<evidence type="ECO:0000313" key="1">
    <source>
        <dbReference type="EMBL" id="KDQ25378.1"/>
    </source>
</evidence>
<feature type="non-terminal residue" evidence="1">
    <location>
        <position position="372"/>
    </location>
</feature>